<accession>A0A8R2D7Q0</accession>
<keyword evidence="1" id="KW-0472">Membrane</keyword>
<evidence type="ECO:0000313" key="2">
    <source>
        <dbReference type="EnsemblMetazoa" id="XP_016664312.1"/>
    </source>
</evidence>
<keyword evidence="1" id="KW-1133">Transmembrane helix</keyword>
<evidence type="ECO:0000256" key="1">
    <source>
        <dbReference type="SAM" id="Phobius"/>
    </source>
</evidence>
<reference evidence="3" key="1">
    <citation type="submission" date="2010-06" db="EMBL/GenBank/DDBJ databases">
        <authorList>
            <person name="Jiang H."/>
            <person name="Abraham K."/>
            <person name="Ali S."/>
            <person name="Alsbrooks S.L."/>
            <person name="Anim B.N."/>
            <person name="Anosike U.S."/>
            <person name="Attaway T."/>
            <person name="Bandaranaike D.P."/>
            <person name="Battles P.K."/>
            <person name="Bell S.N."/>
            <person name="Bell A.V."/>
            <person name="Beltran B."/>
            <person name="Bickham C."/>
            <person name="Bustamante Y."/>
            <person name="Caleb T."/>
            <person name="Canada A."/>
            <person name="Cardenas V."/>
            <person name="Carter K."/>
            <person name="Chacko J."/>
            <person name="Chandrabose M.N."/>
            <person name="Chavez D."/>
            <person name="Chavez A."/>
            <person name="Chen L."/>
            <person name="Chu H.-S."/>
            <person name="Claassen K.J."/>
            <person name="Cockrell R."/>
            <person name="Collins M."/>
            <person name="Cooper J.A."/>
            <person name="Cree A."/>
            <person name="Curry S.M."/>
            <person name="Da Y."/>
            <person name="Dao M.D."/>
            <person name="Das B."/>
            <person name="Davila M.-L."/>
            <person name="Davy-Carroll L."/>
            <person name="Denson S."/>
            <person name="Dinh H."/>
            <person name="Ebong V.E."/>
            <person name="Edwards J.R."/>
            <person name="Egan A."/>
            <person name="El-Daye J."/>
            <person name="Escobedo L."/>
            <person name="Fernandez S."/>
            <person name="Fernando P.R."/>
            <person name="Flagg N."/>
            <person name="Forbes L.D."/>
            <person name="Fowler R.G."/>
            <person name="Fu Q."/>
            <person name="Gabisi R.A."/>
            <person name="Ganer J."/>
            <person name="Garbino Pronczuk A."/>
            <person name="Garcia R.M."/>
            <person name="Garner T."/>
            <person name="Garrett T.E."/>
            <person name="Gonzalez D.A."/>
            <person name="Hamid H."/>
            <person name="Hawkins E.S."/>
            <person name="Hirani K."/>
            <person name="Hogues M.E."/>
            <person name="Hollins B."/>
            <person name="Hsiao C.-H."/>
            <person name="Jabil R."/>
            <person name="James M.L."/>
            <person name="Jhangiani S.N."/>
            <person name="Johnson B."/>
            <person name="Johnson Q."/>
            <person name="Joshi V."/>
            <person name="Kalu J.B."/>
            <person name="Kam C."/>
            <person name="Kashfia A."/>
            <person name="Keebler J."/>
            <person name="Kisamo H."/>
            <person name="Kovar C.L."/>
            <person name="Lago L.A."/>
            <person name="Lai C.-Y."/>
            <person name="Laidlaw J."/>
            <person name="Lara F."/>
            <person name="Le T.-K."/>
            <person name="Lee S.L."/>
            <person name="Legall F.H."/>
            <person name="Lemon S.J."/>
            <person name="Lewis L.R."/>
            <person name="Li B."/>
            <person name="Liu Y."/>
            <person name="Liu Y.-S."/>
            <person name="Lopez J."/>
            <person name="Lozado R.J."/>
            <person name="Lu J."/>
            <person name="Madu R.C."/>
            <person name="Maheshwari M."/>
            <person name="Maheshwari R."/>
            <person name="Malloy K."/>
            <person name="Martinez E."/>
            <person name="Mathew T."/>
            <person name="Mercado I.C."/>
            <person name="Mercado C."/>
            <person name="Meyer B."/>
            <person name="Montgomery K."/>
            <person name="Morgan M.B."/>
            <person name="Munidasa M."/>
            <person name="Nazareth L.V."/>
            <person name="Nelson J."/>
            <person name="Ng B.M."/>
            <person name="Nguyen N.B."/>
            <person name="Nguyen P.Q."/>
            <person name="Nguyen T."/>
            <person name="Obregon M."/>
            <person name="Okwuonu G.O."/>
            <person name="Onwere C.G."/>
            <person name="Orozco G."/>
            <person name="Parra A."/>
            <person name="Patel S."/>
            <person name="Patil S."/>
            <person name="Perez A."/>
            <person name="Perez Y."/>
            <person name="Pham C."/>
            <person name="Primus E.L."/>
            <person name="Pu L.-L."/>
            <person name="Puazo M."/>
            <person name="Qin X."/>
            <person name="Quiroz J.B."/>
            <person name="Reese J."/>
            <person name="Richards S."/>
            <person name="Rives C.M."/>
            <person name="Robberts R."/>
            <person name="Ruiz S.J."/>
            <person name="Ruiz M.J."/>
            <person name="Santibanez J."/>
            <person name="Schneider B.W."/>
            <person name="Sisson I."/>
            <person name="Smith M."/>
            <person name="Sodergren E."/>
            <person name="Song X.-Z."/>
            <person name="Song B.B."/>
            <person name="Summersgill H."/>
            <person name="Thelus R."/>
            <person name="Thornton R.D."/>
            <person name="Trejos Z.Y."/>
            <person name="Usmani K."/>
            <person name="Vattathil S."/>
            <person name="Villasana D."/>
            <person name="Walker D.L."/>
            <person name="Wang S."/>
            <person name="Wang K."/>
            <person name="White C.S."/>
            <person name="Williams A.C."/>
            <person name="Williamson J."/>
            <person name="Wilson K."/>
            <person name="Woghiren I.O."/>
            <person name="Woodworth J.R."/>
            <person name="Worley K.C."/>
            <person name="Wright R.A."/>
            <person name="Wu W."/>
            <person name="Young L."/>
            <person name="Zhang L."/>
            <person name="Zhang J."/>
            <person name="Zhu Y."/>
            <person name="Muzny D.M."/>
            <person name="Weinstock G."/>
            <person name="Gibbs R.A."/>
        </authorList>
    </citation>
    <scope>NUCLEOTIDE SEQUENCE [LARGE SCALE GENOMIC DNA]</scope>
    <source>
        <strain evidence="3">LSR1</strain>
    </source>
</reference>
<evidence type="ECO:0000313" key="3">
    <source>
        <dbReference type="Proteomes" id="UP000007819"/>
    </source>
</evidence>
<dbReference type="Proteomes" id="UP000007819">
    <property type="component" value="Chromosome A3"/>
</dbReference>
<dbReference type="GeneID" id="107885246"/>
<feature type="transmembrane region" description="Helical" evidence="1">
    <location>
        <begin position="6"/>
        <end position="26"/>
    </location>
</feature>
<proteinExistence type="predicted"/>
<protein>
    <submittedName>
        <fullName evidence="2">Uncharacterized protein</fullName>
    </submittedName>
</protein>
<keyword evidence="3" id="KW-1185">Reference proteome</keyword>
<reference evidence="2" key="2">
    <citation type="submission" date="2022-06" db="UniProtKB">
        <authorList>
            <consortium name="EnsemblMetazoa"/>
        </authorList>
    </citation>
    <scope>IDENTIFICATION</scope>
</reference>
<dbReference type="KEGG" id="api:107885246"/>
<dbReference type="AlphaFoldDB" id="A0A8R2D7Q0"/>
<keyword evidence="1" id="KW-0812">Transmembrane</keyword>
<name>A0A8R2D7Q0_ACYPI</name>
<dbReference type="RefSeq" id="XP_016664312.1">
    <property type="nucleotide sequence ID" value="XM_016808823.2"/>
</dbReference>
<dbReference type="EnsemblMetazoa" id="XM_016808823.2">
    <property type="protein sequence ID" value="XP_016664312.1"/>
    <property type="gene ID" value="LOC107885246"/>
</dbReference>
<organism evidence="2 3">
    <name type="scientific">Acyrthosiphon pisum</name>
    <name type="common">Pea aphid</name>
    <dbReference type="NCBI Taxonomy" id="7029"/>
    <lineage>
        <taxon>Eukaryota</taxon>
        <taxon>Metazoa</taxon>
        <taxon>Ecdysozoa</taxon>
        <taxon>Arthropoda</taxon>
        <taxon>Hexapoda</taxon>
        <taxon>Insecta</taxon>
        <taxon>Pterygota</taxon>
        <taxon>Neoptera</taxon>
        <taxon>Paraneoptera</taxon>
        <taxon>Hemiptera</taxon>
        <taxon>Sternorrhyncha</taxon>
        <taxon>Aphidomorpha</taxon>
        <taxon>Aphidoidea</taxon>
        <taxon>Aphididae</taxon>
        <taxon>Macrosiphini</taxon>
        <taxon>Acyrthosiphon</taxon>
    </lineage>
</organism>
<sequence length="104" mass="11764">MDELITLVAQAFIILRCIGTAAVMVVKMIKRLIVNTIFVVVAAWHVSGQTPKTVDDQPPPPPPCTVEMRNLIKRVEDIENPVLLQLKKKILKIRKRKILCIQNV</sequence>